<evidence type="ECO:0000313" key="4">
    <source>
        <dbReference type="Proteomes" id="UP000324222"/>
    </source>
</evidence>
<feature type="compositionally biased region" description="Acidic residues" evidence="1">
    <location>
        <begin position="133"/>
        <end position="150"/>
    </location>
</feature>
<dbReference type="EMBL" id="VSRR010002471">
    <property type="protein sequence ID" value="MPC31604.1"/>
    <property type="molecule type" value="Genomic_DNA"/>
</dbReference>
<dbReference type="OrthoDB" id="98077at2759"/>
<accession>A0A5B7EGF3</accession>
<reference evidence="3 4" key="1">
    <citation type="submission" date="2019-05" db="EMBL/GenBank/DDBJ databases">
        <title>Another draft genome of Portunus trituberculatus and its Hox gene families provides insights of decapod evolution.</title>
        <authorList>
            <person name="Jeong J.-H."/>
            <person name="Song I."/>
            <person name="Kim S."/>
            <person name="Choi T."/>
            <person name="Kim D."/>
            <person name="Ryu S."/>
            <person name="Kim W."/>
        </authorList>
    </citation>
    <scope>NUCLEOTIDE SEQUENCE [LARGE SCALE GENOMIC DNA]</scope>
    <source>
        <tissue evidence="3">Muscle</tissue>
    </source>
</reference>
<dbReference type="InterPro" id="IPR012340">
    <property type="entry name" value="NA-bd_OB-fold"/>
</dbReference>
<gene>
    <name evidence="3" type="ORF">E2C01_024898</name>
</gene>
<dbReference type="AlphaFoldDB" id="A0A5B7EGF3"/>
<feature type="region of interest" description="Disordered" evidence="1">
    <location>
        <begin position="82"/>
        <end position="281"/>
    </location>
</feature>
<keyword evidence="4" id="KW-1185">Reference proteome</keyword>
<dbReference type="Proteomes" id="UP000324222">
    <property type="component" value="Unassembled WGS sequence"/>
</dbReference>
<dbReference type="Gene3D" id="2.40.50.140">
    <property type="entry name" value="Nucleic acid-binding proteins"/>
    <property type="match status" value="1"/>
</dbReference>
<evidence type="ECO:0000313" key="3">
    <source>
        <dbReference type="EMBL" id="MPC31604.1"/>
    </source>
</evidence>
<dbReference type="InterPro" id="IPR002059">
    <property type="entry name" value="CSP_DNA-bd"/>
</dbReference>
<evidence type="ECO:0000259" key="2">
    <source>
        <dbReference type="Pfam" id="PF00313"/>
    </source>
</evidence>
<feature type="compositionally biased region" description="Low complexity" evidence="1">
    <location>
        <begin position="151"/>
        <end position="163"/>
    </location>
</feature>
<dbReference type="SUPFAM" id="SSF50249">
    <property type="entry name" value="Nucleic acid-binding proteins"/>
    <property type="match status" value="1"/>
</dbReference>
<proteinExistence type="predicted"/>
<organism evidence="3 4">
    <name type="scientific">Portunus trituberculatus</name>
    <name type="common">Swimming crab</name>
    <name type="synonym">Neptunus trituberculatus</name>
    <dbReference type="NCBI Taxonomy" id="210409"/>
    <lineage>
        <taxon>Eukaryota</taxon>
        <taxon>Metazoa</taxon>
        <taxon>Ecdysozoa</taxon>
        <taxon>Arthropoda</taxon>
        <taxon>Crustacea</taxon>
        <taxon>Multicrustacea</taxon>
        <taxon>Malacostraca</taxon>
        <taxon>Eumalacostraca</taxon>
        <taxon>Eucarida</taxon>
        <taxon>Decapoda</taxon>
        <taxon>Pleocyemata</taxon>
        <taxon>Brachyura</taxon>
        <taxon>Eubrachyura</taxon>
        <taxon>Portunoidea</taxon>
        <taxon>Portunidae</taxon>
        <taxon>Portuninae</taxon>
        <taxon>Portunus</taxon>
    </lineage>
</organism>
<dbReference type="CDD" id="cd04458">
    <property type="entry name" value="CSP_CDS"/>
    <property type="match status" value="1"/>
</dbReference>
<dbReference type="Pfam" id="PF00313">
    <property type="entry name" value="CSD"/>
    <property type="match status" value="1"/>
</dbReference>
<feature type="compositionally biased region" description="Low complexity" evidence="1">
    <location>
        <begin position="104"/>
        <end position="119"/>
    </location>
</feature>
<comment type="caution">
    <text evidence="3">The sequence shown here is derived from an EMBL/GenBank/DDBJ whole genome shotgun (WGS) entry which is preliminary data.</text>
</comment>
<protein>
    <recommendedName>
        <fullName evidence="2">CSD domain-containing protein</fullName>
    </recommendedName>
</protein>
<name>A0A5B7EGF3_PORTR</name>
<feature type="compositionally biased region" description="Basic and acidic residues" evidence="1">
    <location>
        <begin position="121"/>
        <end position="132"/>
    </location>
</feature>
<dbReference type="GO" id="GO:0003676">
    <property type="term" value="F:nucleic acid binding"/>
    <property type="evidence" value="ECO:0007669"/>
    <property type="project" value="InterPro"/>
</dbReference>
<feature type="domain" description="CSD" evidence="2">
    <location>
        <begin position="9"/>
        <end position="41"/>
    </location>
</feature>
<evidence type="ECO:0000256" key="1">
    <source>
        <dbReference type="SAM" id="MobiDB-lite"/>
    </source>
</evidence>
<sequence>MASPVDHPGLVKWYNVKAGCGFIQDLRTGKDVFCHASGLTRSLKDRPPREGDQALAGSDHRHLQELLPTILQHNGLPAIKAPLSALTTPNPSNRSRSRRDQPGTEAAPNQQAATAAEPEPTGDKPRNRKETQDDVPGEEDDDEEEDEEVDVLGSGSEGEGPSPQASKPNFPSDPQPPSGKQEEDDGWVTKTKRRRRPSPNTLSAAEGGRAGESAREAEEMGGQQGKERHLTSGTITRSSKAKYRSGRDIRTAGANIFTEHNGEYPGPSTPRWGVAGGGGAG</sequence>